<protein>
    <recommendedName>
        <fullName evidence="1">Glycosyltransferase subfamily 4-like N-terminal domain-containing protein</fullName>
    </recommendedName>
</protein>
<dbReference type="PANTHER" id="PTHR12526:SF600">
    <property type="entry name" value="GLYCOSYL TRANSFERASE GROUP 1"/>
    <property type="match status" value="1"/>
</dbReference>
<accession>A0A1F8AZN4</accession>
<dbReference type="GO" id="GO:0016757">
    <property type="term" value="F:glycosyltransferase activity"/>
    <property type="evidence" value="ECO:0007669"/>
    <property type="project" value="TreeGrafter"/>
</dbReference>
<dbReference type="Gene3D" id="3.40.50.2000">
    <property type="entry name" value="Glycogen Phosphorylase B"/>
    <property type="match status" value="2"/>
</dbReference>
<reference evidence="2 3" key="1">
    <citation type="journal article" date="2016" name="Nat. Commun.">
        <title>Thousands of microbial genomes shed light on interconnected biogeochemical processes in an aquifer system.</title>
        <authorList>
            <person name="Anantharaman K."/>
            <person name="Brown C.T."/>
            <person name="Hug L.A."/>
            <person name="Sharon I."/>
            <person name="Castelle C.J."/>
            <person name="Probst A.J."/>
            <person name="Thomas B.C."/>
            <person name="Singh A."/>
            <person name="Wilkins M.J."/>
            <person name="Karaoz U."/>
            <person name="Brodie E.L."/>
            <person name="Williams K.H."/>
            <person name="Hubbard S.S."/>
            <person name="Banfield J.F."/>
        </authorList>
    </citation>
    <scope>NUCLEOTIDE SEQUENCE [LARGE SCALE GENOMIC DNA]</scope>
</reference>
<dbReference type="Pfam" id="PF13439">
    <property type="entry name" value="Glyco_transf_4"/>
    <property type="match status" value="1"/>
</dbReference>
<feature type="domain" description="Glycosyltransferase subfamily 4-like N-terminal" evidence="1">
    <location>
        <begin position="16"/>
        <end position="208"/>
    </location>
</feature>
<dbReference type="Pfam" id="PF13692">
    <property type="entry name" value="Glyco_trans_1_4"/>
    <property type="match status" value="1"/>
</dbReference>
<proteinExistence type="predicted"/>
<name>A0A1F8AZN4_9BACT</name>
<evidence type="ECO:0000313" key="3">
    <source>
        <dbReference type="Proteomes" id="UP000178313"/>
    </source>
</evidence>
<comment type="caution">
    <text evidence="2">The sequence shown here is derived from an EMBL/GenBank/DDBJ whole genome shotgun (WGS) entry which is preliminary data.</text>
</comment>
<dbReference type="Proteomes" id="UP000178313">
    <property type="component" value="Unassembled WGS sequence"/>
</dbReference>
<evidence type="ECO:0000313" key="2">
    <source>
        <dbReference type="EMBL" id="OGM57222.1"/>
    </source>
</evidence>
<sequence length="399" mass="45694">MKILMLVPYLPKPETSGGQTRWYNIIKYLSKKHDITLFSLAKDASEEKFIPELKKYCKKVMVFERPKKPWTLRNVLLSVFGPFPLLVIRNLSLEERRAVSEELANEKYDLIHAETFYVMPHLARTDVPTILVEQTIWHDVYKHHVETKVPLLLRPFYMYDVFKVKYWERHYWTKASKLVAVSGEDRGQMLKLIPGVKVDIIPNGVDTQFYSAKKIERKSPPRILYGVSNFEWLQNQEASEILLNNIWPKIKNKVEGAKVWIVGREIPEWIKRLSEKDRSVEVTENIPDARDAYGSASIMVAPIKGAGGTRLKILEAMAAGLPVVSTSIGVAGLNIIHGKQALIADTDQGLANEAVKLLKNPEVAERIGAAGREHVRTHFDWKVIVKLHDPIYRQVLKTK</sequence>
<gene>
    <name evidence="2" type="ORF">A3E46_00275</name>
</gene>
<dbReference type="CDD" id="cd03801">
    <property type="entry name" value="GT4_PimA-like"/>
    <property type="match status" value="1"/>
</dbReference>
<dbReference type="PANTHER" id="PTHR12526">
    <property type="entry name" value="GLYCOSYLTRANSFERASE"/>
    <property type="match status" value="1"/>
</dbReference>
<evidence type="ECO:0000259" key="1">
    <source>
        <dbReference type="Pfam" id="PF13439"/>
    </source>
</evidence>
<dbReference type="EMBL" id="MGGZ01000016">
    <property type="protein sequence ID" value="OGM57222.1"/>
    <property type="molecule type" value="Genomic_DNA"/>
</dbReference>
<dbReference type="InterPro" id="IPR028098">
    <property type="entry name" value="Glyco_trans_4-like_N"/>
</dbReference>
<organism evidence="2 3">
    <name type="scientific">Candidatus Woesebacteria bacterium RIFCSPHIGHO2_12_FULL_46_16</name>
    <dbReference type="NCBI Taxonomy" id="1802513"/>
    <lineage>
        <taxon>Bacteria</taxon>
        <taxon>Candidatus Woeseibacteriota</taxon>
    </lineage>
</organism>
<dbReference type="SUPFAM" id="SSF53756">
    <property type="entry name" value="UDP-Glycosyltransferase/glycogen phosphorylase"/>
    <property type="match status" value="1"/>
</dbReference>
<dbReference type="AlphaFoldDB" id="A0A1F8AZN4"/>
<dbReference type="STRING" id="1802513.A3E46_00275"/>